<gene>
    <name evidence="2" type="ORF">RHODO2019_18300</name>
</gene>
<dbReference type="InterPro" id="IPR041535">
    <property type="entry name" value="VbhA"/>
</dbReference>
<name>A0ABY6P592_9NOCA</name>
<sequence length="63" mass="6545">MLPSDEARRSLSATLASGRLEGMEPDRELVVALVAQARGEVTADELVARLVAEASVAAPVEGL</sequence>
<dbReference type="CDD" id="cd11586">
    <property type="entry name" value="VbhA_like"/>
    <property type="match status" value="1"/>
</dbReference>
<reference evidence="2" key="1">
    <citation type="submission" date="2022-10" db="EMBL/GenBank/DDBJ databases">
        <title>Rhodococcus sp.75.</title>
        <authorList>
            <person name="Sun M."/>
        </authorList>
    </citation>
    <scope>NUCLEOTIDE SEQUENCE</scope>
    <source>
        <strain evidence="2">75</strain>
        <plasmid evidence="2">unnamed1</plasmid>
    </source>
</reference>
<protein>
    <recommendedName>
        <fullName evidence="1">Antitoxin VbhA domain-containing protein</fullName>
    </recommendedName>
</protein>
<keyword evidence="2" id="KW-0614">Plasmid</keyword>
<dbReference type="Gene3D" id="1.10.8.1050">
    <property type="entry name" value="Antitoxin VbhA-like"/>
    <property type="match status" value="1"/>
</dbReference>
<dbReference type="InterPro" id="IPR043038">
    <property type="entry name" value="VbhA_sf"/>
</dbReference>
<keyword evidence="3" id="KW-1185">Reference proteome</keyword>
<accession>A0ABY6P592</accession>
<dbReference type="Pfam" id="PF18495">
    <property type="entry name" value="VbhA"/>
    <property type="match status" value="1"/>
</dbReference>
<geneLocation type="plasmid" evidence="2 3">
    <name>unnamed1</name>
</geneLocation>
<evidence type="ECO:0000259" key="1">
    <source>
        <dbReference type="Pfam" id="PF18495"/>
    </source>
</evidence>
<dbReference type="EMBL" id="CP110616">
    <property type="protein sequence ID" value="UZJ26835.1"/>
    <property type="molecule type" value="Genomic_DNA"/>
</dbReference>
<evidence type="ECO:0000313" key="2">
    <source>
        <dbReference type="EMBL" id="UZJ26835.1"/>
    </source>
</evidence>
<feature type="domain" description="Antitoxin VbhA" evidence="1">
    <location>
        <begin position="8"/>
        <end position="51"/>
    </location>
</feature>
<evidence type="ECO:0000313" key="3">
    <source>
        <dbReference type="Proteomes" id="UP001164965"/>
    </source>
</evidence>
<organism evidence="2 3">
    <name type="scientific">Rhodococcus antarcticus</name>
    <dbReference type="NCBI Taxonomy" id="2987751"/>
    <lineage>
        <taxon>Bacteria</taxon>
        <taxon>Bacillati</taxon>
        <taxon>Actinomycetota</taxon>
        <taxon>Actinomycetes</taxon>
        <taxon>Mycobacteriales</taxon>
        <taxon>Nocardiaceae</taxon>
        <taxon>Rhodococcus</taxon>
    </lineage>
</organism>
<proteinExistence type="predicted"/>
<dbReference type="InterPro" id="IPR033788">
    <property type="entry name" value="VbhA-like"/>
</dbReference>
<dbReference type="Proteomes" id="UP001164965">
    <property type="component" value="Plasmid unnamed1"/>
</dbReference>